<protein>
    <submittedName>
        <fullName evidence="2">Uncharacterized protein</fullName>
    </submittedName>
</protein>
<dbReference type="AlphaFoldDB" id="A0A6D2I194"/>
<organism evidence="2 3">
    <name type="scientific">Microthlaspi erraticum</name>
    <dbReference type="NCBI Taxonomy" id="1685480"/>
    <lineage>
        <taxon>Eukaryota</taxon>
        <taxon>Viridiplantae</taxon>
        <taxon>Streptophyta</taxon>
        <taxon>Embryophyta</taxon>
        <taxon>Tracheophyta</taxon>
        <taxon>Spermatophyta</taxon>
        <taxon>Magnoliopsida</taxon>
        <taxon>eudicotyledons</taxon>
        <taxon>Gunneridae</taxon>
        <taxon>Pentapetalae</taxon>
        <taxon>rosids</taxon>
        <taxon>malvids</taxon>
        <taxon>Brassicales</taxon>
        <taxon>Brassicaceae</taxon>
        <taxon>Coluteocarpeae</taxon>
        <taxon>Microthlaspi</taxon>
    </lineage>
</organism>
<feature type="transmembrane region" description="Helical" evidence="1">
    <location>
        <begin position="173"/>
        <end position="191"/>
    </location>
</feature>
<accession>A0A6D2I194</accession>
<proteinExistence type="predicted"/>
<keyword evidence="1" id="KW-1133">Transmembrane helix</keyword>
<name>A0A6D2I194_9BRAS</name>
<dbReference type="EMBL" id="CACVBM020000555">
    <property type="protein sequence ID" value="CAA7020667.1"/>
    <property type="molecule type" value="Genomic_DNA"/>
</dbReference>
<feature type="transmembrane region" description="Helical" evidence="1">
    <location>
        <begin position="89"/>
        <end position="109"/>
    </location>
</feature>
<comment type="caution">
    <text evidence="2">The sequence shown here is derived from an EMBL/GenBank/DDBJ whole genome shotgun (WGS) entry which is preliminary data.</text>
</comment>
<evidence type="ECO:0000313" key="2">
    <source>
        <dbReference type="EMBL" id="CAA7020667.1"/>
    </source>
</evidence>
<sequence>MVIFGCKEDYDVTAGFLAATYELFYESFRNILIEGTSRAEKKRLGSALRGAVREMQTFPSKLSDLEKSLQTGRSYFYSHNDMLGFSTPATFMIGWLIFPQVTVCSLALFTVIDGLLQGRPFAIGFCICVYVHVLLLMVVFRIKEDFDALNGFLASAFAILYKSAKECESWDQLIYLVLGFVVMAYLKNYLVGGKGAELLDDRDLPQGSDRRRRRI</sequence>
<reference evidence="2" key="1">
    <citation type="submission" date="2020-01" db="EMBL/GenBank/DDBJ databases">
        <authorList>
            <person name="Mishra B."/>
        </authorList>
    </citation>
    <scope>NUCLEOTIDE SEQUENCE [LARGE SCALE GENOMIC DNA]</scope>
</reference>
<gene>
    <name evidence="2" type="ORF">MERR_LOCUS7902</name>
</gene>
<keyword evidence="1" id="KW-0472">Membrane</keyword>
<evidence type="ECO:0000256" key="1">
    <source>
        <dbReference type="SAM" id="Phobius"/>
    </source>
</evidence>
<keyword evidence="1" id="KW-0812">Transmembrane</keyword>
<dbReference type="Proteomes" id="UP000467841">
    <property type="component" value="Unassembled WGS sequence"/>
</dbReference>
<evidence type="ECO:0000313" key="3">
    <source>
        <dbReference type="Proteomes" id="UP000467841"/>
    </source>
</evidence>
<feature type="transmembrane region" description="Helical" evidence="1">
    <location>
        <begin position="121"/>
        <end position="140"/>
    </location>
</feature>
<keyword evidence="3" id="KW-1185">Reference proteome</keyword>